<protein>
    <submittedName>
        <fullName evidence="1">Uncharacterized protein</fullName>
    </submittedName>
</protein>
<gene>
    <name evidence="1" type="primary">LOC105601907</name>
</gene>
<reference evidence="1" key="1">
    <citation type="submission" date="2020-11" db="EMBL/GenBank/DDBJ databases">
        <authorList>
            <person name="Davenport K.M."/>
            <person name="Bickhart D.M."/>
            <person name="Smith T.P.L."/>
            <person name="Murdoch B.M."/>
            <person name="Rosen B.D."/>
        </authorList>
    </citation>
    <scope>NUCLEOTIDE SEQUENCE [LARGE SCALE GENOMIC DNA]</scope>
    <source>
        <strain evidence="1">OAR_USU_Benz2616</strain>
    </source>
</reference>
<proteinExistence type="predicted"/>
<accession>A0AC11BSQ9</accession>
<sequence length="709" mass="82484">MTHAEGRLTFQDVAIDFTQEEWECLDLGQRELYRDVMLENYRNLASLGLVSMLDLVTFLEQLKDPRNIRRMETTAIYPAVSPQDTQNLMPKNPALEEVFPKGNLGIYQIFHLRNLNLMKDREYTRVNENQRGCFYGHKEMETVTHNANITGKRNEQRESNWEKHQLQSSTSAEKCKCLRKDFHPFLKHTCSLKENVENLEDNLVSTANTHSEQRLRLNIHSSVSEHLQFNNECENSQSNQFEGSVSMVSLFFPQEIFSLHSKMYNVDDNGRDAIQPSLFNTYRDMVNTQQLSIYNKMSLTLSKSSSSNNYKNIYGRLRRYSGNETRYTVEGDSNLMKHQGPKSSNKDSKSNKCRNTFDQMSGFSLDKSTCARERTCCEYSKISNHCSELTQQDTVQNPQKENKCKIHEKVFSKSSSLSRHRKIHTGRKSFKCTECSKAFNCHSLLTQHQRIHAGEKPYKCTECSKAFTYNSELIEHQRIHTGEKPYICKECNKAFRRSSFLSRHQRIHTGEKPYKCTVCGKAFTDYSHLIQHRRIHTGEKPYKCTECSEAFISSSYLTHHQRIHTGEKPYICKECNKAFHRCAALTRHLRIHTGEKPYKCNECGKAFITNSALTQHHRIHTGDRRYKCAECGKAFITRSNLTDHRRMHTGERPYKCTECGKAFNHNSSLIHHRRIHTGERPYECTECGKAFGRSDYLTKHLRTHTGEKL</sequence>
<dbReference type="Ensembl" id="ENSOART00020023545.2">
    <property type="protein sequence ID" value="ENSOARP00020019521.2"/>
    <property type="gene ID" value="ENSOARG00020029793.1"/>
</dbReference>
<reference evidence="1" key="2">
    <citation type="submission" date="2025-08" db="UniProtKB">
        <authorList>
            <consortium name="Ensembl"/>
        </authorList>
    </citation>
    <scope>IDENTIFICATION</scope>
</reference>
<reference evidence="1" key="3">
    <citation type="submission" date="2025-09" db="UniProtKB">
        <authorList>
            <consortium name="Ensembl"/>
        </authorList>
    </citation>
    <scope>IDENTIFICATION</scope>
</reference>
<evidence type="ECO:0000313" key="1">
    <source>
        <dbReference type="Ensembl" id="ENSOARP00020019521.2"/>
    </source>
</evidence>
<name>A0AC11BSQ9_SHEEP</name>
<organism evidence="1">
    <name type="scientific">Ovis aries</name>
    <name type="common">Sheep</name>
    <dbReference type="NCBI Taxonomy" id="9940"/>
    <lineage>
        <taxon>Eukaryota</taxon>
        <taxon>Metazoa</taxon>
        <taxon>Chordata</taxon>
        <taxon>Craniata</taxon>
        <taxon>Vertebrata</taxon>
        <taxon>Euteleostomi</taxon>
        <taxon>Mammalia</taxon>
        <taxon>Eutheria</taxon>
        <taxon>Laurasiatheria</taxon>
        <taxon>Artiodactyla</taxon>
        <taxon>Ruminantia</taxon>
        <taxon>Pecora</taxon>
        <taxon>Bovidae</taxon>
        <taxon>Caprinae</taxon>
        <taxon>Ovis</taxon>
    </lineage>
</organism>